<dbReference type="InterPro" id="IPR007577">
    <property type="entry name" value="GlycoTrfase_DXD_sugar-bd_CS"/>
</dbReference>
<accession>A0A2P2IVC2</accession>
<name>A0A2P2IVC2_RHIMU</name>
<dbReference type="EMBL" id="GGEC01004693">
    <property type="protein sequence ID" value="MBW85176.1"/>
    <property type="molecule type" value="Transcribed_RNA"/>
</dbReference>
<dbReference type="AlphaFoldDB" id="A0A2P2IVC2"/>
<protein>
    <submittedName>
        <fullName evidence="1">Uncharacterized protein</fullName>
    </submittedName>
</protein>
<proteinExistence type="predicted"/>
<evidence type="ECO:0000313" key="1">
    <source>
        <dbReference type="EMBL" id="MBW85176.1"/>
    </source>
</evidence>
<reference evidence="1" key="1">
    <citation type="submission" date="2018-02" db="EMBL/GenBank/DDBJ databases">
        <title>Rhizophora mucronata_Transcriptome.</title>
        <authorList>
            <person name="Meera S.P."/>
            <person name="Sreeshan A."/>
            <person name="Augustine A."/>
        </authorList>
    </citation>
    <scope>NUCLEOTIDE SEQUENCE</scope>
    <source>
        <tissue evidence="1">Leaf</tissue>
    </source>
</reference>
<sequence>MKKVAELCIKLSNLIRVATLYKHGRVYLDSHFIILKDLAGWRNAVGHKV</sequence>
<organism evidence="1">
    <name type="scientific">Rhizophora mucronata</name>
    <name type="common">Asiatic mangrove</name>
    <dbReference type="NCBI Taxonomy" id="61149"/>
    <lineage>
        <taxon>Eukaryota</taxon>
        <taxon>Viridiplantae</taxon>
        <taxon>Streptophyta</taxon>
        <taxon>Embryophyta</taxon>
        <taxon>Tracheophyta</taxon>
        <taxon>Spermatophyta</taxon>
        <taxon>Magnoliopsida</taxon>
        <taxon>eudicotyledons</taxon>
        <taxon>Gunneridae</taxon>
        <taxon>Pentapetalae</taxon>
        <taxon>rosids</taxon>
        <taxon>fabids</taxon>
        <taxon>Malpighiales</taxon>
        <taxon>Rhizophoraceae</taxon>
        <taxon>Rhizophora</taxon>
    </lineage>
</organism>
<dbReference type="Pfam" id="PF04488">
    <property type="entry name" value="Gly_transf_sug"/>
    <property type="match status" value="1"/>
</dbReference>